<evidence type="ECO:0000256" key="1">
    <source>
        <dbReference type="SAM" id="MobiDB-lite"/>
    </source>
</evidence>
<dbReference type="STRING" id="2316362.A0A4Q2D703"/>
<dbReference type="Proteomes" id="UP000290288">
    <property type="component" value="Unassembled WGS sequence"/>
</dbReference>
<evidence type="ECO:0000313" key="2">
    <source>
        <dbReference type="EMBL" id="RXW14346.1"/>
    </source>
</evidence>
<reference evidence="2 3" key="1">
    <citation type="submission" date="2019-01" db="EMBL/GenBank/DDBJ databases">
        <title>Draft genome sequence of Psathyrella aberdarensis IHI B618.</title>
        <authorList>
            <person name="Buettner E."/>
            <person name="Kellner H."/>
        </authorList>
    </citation>
    <scope>NUCLEOTIDE SEQUENCE [LARGE SCALE GENOMIC DNA]</scope>
    <source>
        <strain evidence="2 3">IHI B618</strain>
    </source>
</reference>
<organism evidence="2 3">
    <name type="scientific">Candolleomyces aberdarensis</name>
    <dbReference type="NCBI Taxonomy" id="2316362"/>
    <lineage>
        <taxon>Eukaryota</taxon>
        <taxon>Fungi</taxon>
        <taxon>Dikarya</taxon>
        <taxon>Basidiomycota</taxon>
        <taxon>Agaricomycotina</taxon>
        <taxon>Agaricomycetes</taxon>
        <taxon>Agaricomycetidae</taxon>
        <taxon>Agaricales</taxon>
        <taxon>Agaricineae</taxon>
        <taxon>Psathyrellaceae</taxon>
        <taxon>Candolleomyces</taxon>
    </lineage>
</organism>
<name>A0A4Q2D703_9AGAR</name>
<dbReference type="EMBL" id="SDEE01000716">
    <property type="protein sequence ID" value="RXW14346.1"/>
    <property type="molecule type" value="Genomic_DNA"/>
</dbReference>
<dbReference type="OrthoDB" id="3222453at2759"/>
<feature type="compositionally biased region" description="Basic and acidic residues" evidence="1">
    <location>
        <begin position="468"/>
        <end position="480"/>
    </location>
</feature>
<comment type="caution">
    <text evidence="2">The sequence shown here is derived from an EMBL/GenBank/DDBJ whole genome shotgun (WGS) entry which is preliminary data.</text>
</comment>
<sequence>MLSSREDRRPTKFEAVAKRVYHQEAAEAPTYNGDISGGVNATYESGGNLFSDSHNRSTFERVISAGNDVHMPTVHVHFNTPPVAASTGITEERTSFIQQILRPVMAFFRSPEIRQALVHPMPEETATVTQETAAVPDAESTAIHGSTDTHESTGCEGIQDEIGTDDEIETRRSFEIQCKSDWKMSSMSDLDLQLVQSQATTHAVIYTSRMLSSCPDGLPCWRPAPFPPTDQQGVVPGDVGTFNLVRGFKKIFNLWEDGCAGSSQLPQETIVVDDHFPKGHIIPNGISSKTLRSKNGKSILELNFTCNAEQGALLACTRSADLEQLSSTVALEKFLIENAGVVYRHASNIQPIGKEESLYIITGCIKSDGWSLAAFCGAKSDELLKLSKRHAEDDSTDAGKIYDWIDLGPAEARLWPSTAKQAGIHKKNQSLFLQGFKLAFSAQFRARMDGLHLTVPEQDPSTVIEEATDSRTPEMGHRGTGDGMLGSASSAGNSSTTNVGLQLNSFPDNTIFHPCDTINRLLLEMTGADCAVSHDNDWRHGPKVQWWKDKNVHSLDIISRNTVSVSRGVAHLLPRLEDSTTDAAMDRTTNGGNISAIPAVQQVPSLPQGYPIMVLNTPGSHRLPESCGRFNNAVQRLFRKDVAPTIFTFERNDPIDCWGAEARLVRRDDGTLMRLFQSSAPTRKLAKEIAADAAYQWLCAQYPHVDLSNVYESRYR</sequence>
<dbReference type="AlphaFoldDB" id="A0A4Q2D703"/>
<evidence type="ECO:0000313" key="3">
    <source>
        <dbReference type="Proteomes" id="UP000290288"/>
    </source>
</evidence>
<protein>
    <recommendedName>
        <fullName evidence="4">DRBM domain-containing protein</fullName>
    </recommendedName>
</protein>
<evidence type="ECO:0008006" key="4">
    <source>
        <dbReference type="Google" id="ProtNLM"/>
    </source>
</evidence>
<gene>
    <name evidence="2" type="ORF">EST38_g11504</name>
</gene>
<proteinExistence type="predicted"/>
<feature type="region of interest" description="Disordered" evidence="1">
    <location>
        <begin position="467"/>
        <end position="493"/>
    </location>
</feature>
<accession>A0A4Q2D703</accession>
<keyword evidence="3" id="KW-1185">Reference proteome</keyword>